<dbReference type="STRING" id="416169.RHOFW104T7_12875"/>
<dbReference type="RefSeq" id="WP_008434429.1">
    <property type="nucleotide sequence ID" value="NZ_LVJS01000042.1"/>
</dbReference>
<protein>
    <submittedName>
        <fullName evidence="1">Uncharacterized protein</fullName>
    </submittedName>
</protein>
<dbReference type="AlphaFoldDB" id="A0A154QHA4"/>
<reference evidence="1 2" key="1">
    <citation type="journal article" date="2016" name="MBio">
        <title>Lateral Gene Transfer in a Heavy Metal-Contaminated-Groundwater Microbial Community.</title>
        <authorList>
            <person name="Hemme C.L."/>
            <person name="Green S.J."/>
            <person name="Rishishwar L."/>
            <person name="Prakash O."/>
            <person name="Pettenato A."/>
            <person name="Chakraborty R."/>
            <person name="Deutschbauer A.M."/>
            <person name="Van Nostrand J.D."/>
            <person name="Wu L."/>
            <person name="He Z."/>
            <person name="Jordan I.K."/>
            <person name="Hazen T.C."/>
            <person name="Arkin A.P."/>
            <person name="Kostka J.E."/>
            <person name="Zhou J."/>
        </authorList>
    </citation>
    <scope>NUCLEOTIDE SEQUENCE [LARGE SCALE GENOMIC DNA]</scope>
    <source>
        <strain evidence="1 2">FW104-T7</strain>
    </source>
</reference>
<organism evidence="1 2">
    <name type="scientific">Rhodanobacter thiooxydans</name>
    <dbReference type="NCBI Taxonomy" id="416169"/>
    <lineage>
        <taxon>Bacteria</taxon>
        <taxon>Pseudomonadati</taxon>
        <taxon>Pseudomonadota</taxon>
        <taxon>Gammaproteobacteria</taxon>
        <taxon>Lysobacterales</taxon>
        <taxon>Rhodanobacteraceae</taxon>
        <taxon>Rhodanobacter</taxon>
    </lineage>
</organism>
<sequence>MIVLYLALLASGVGLFVLSYVAPFRAATLLRTRYPQHWQVIATAAQGRFSGFRVWANMQQVLRSPALPALGDAAINRWRLVWRYSQWLGWLCWLAALAMRLWVH</sequence>
<gene>
    <name evidence="1" type="ORF">RHOFW104T7_12875</name>
</gene>
<dbReference type="eggNOG" id="ENOG5031J9E">
    <property type="taxonomic scope" value="Bacteria"/>
</dbReference>
<keyword evidence="2" id="KW-1185">Reference proteome</keyword>
<name>A0A154QHA4_9GAMM</name>
<proteinExistence type="predicted"/>
<accession>A0A154QHA4</accession>
<evidence type="ECO:0000313" key="2">
    <source>
        <dbReference type="Proteomes" id="UP000076131"/>
    </source>
</evidence>
<evidence type="ECO:0000313" key="1">
    <source>
        <dbReference type="EMBL" id="KZC23634.1"/>
    </source>
</evidence>
<dbReference type="Proteomes" id="UP000076131">
    <property type="component" value="Unassembled WGS sequence"/>
</dbReference>
<dbReference type="EMBL" id="LVJS01000042">
    <property type="protein sequence ID" value="KZC23634.1"/>
    <property type="molecule type" value="Genomic_DNA"/>
</dbReference>
<comment type="caution">
    <text evidence="1">The sequence shown here is derived from an EMBL/GenBank/DDBJ whole genome shotgun (WGS) entry which is preliminary data.</text>
</comment>